<evidence type="ECO:0000313" key="10">
    <source>
        <dbReference type="EMBL" id="KCV72766.1"/>
    </source>
</evidence>
<feature type="domain" description="HIT-type" evidence="9">
    <location>
        <begin position="29"/>
        <end position="63"/>
    </location>
</feature>
<evidence type="ECO:0000256" key="7">
    <source>
        <dbReference type="PROSITE-ProRule" id="PRU00453"/>
    </source>
</evidence>
<dbReference type="OrthoDB" id="272357at2759"/>
<dbReference type="CDD" id="cd23023">
    <property type="entry name" value="zf-HIT_BCD1"/>
    <property type="match status" value="1"/>
</dbReference>
<dbReference type="AlphaFoldDB" id="A0A058ZFN6"/>
<dbReference type="GO" id="GO:0000463">
    <property type="term" value="P:maturation of LSU-rRNA from tricistronic rRNA transcript (SSU-rRNA, 5.8S rRNA, LSU-rRNA)"/>
    <property type="evidence" value="ECO:0007669"/>
    <property type="project" value="TreeGrafter"/>
</dbReference>
<feature type="compositionally biased region" description="Pro residues" evidence="8">
    <location>
        <begin position="480"/>
        <end position="490"/>
    </location>
</feature>
<dbReference type="EMBL" id="KB932201">
    <property type="protein sequence ID" value="KCV72766.1"/>
    <property type="molecule type" value="Genomic_DNA"/>
</dbReference>
<evidence type="ECO:0000256" key="1">
    <source>
        <dbReference type="ARBA" id="ARBA00022553"/>
    </source>
</evidence>
<keyword evidence="4" id="KW-0862">Zinc</keyword>
<reference evidence="10" key="1">
    <citation type="submission" date="2013-04" db="EMBL/GenBank/DDBJ databases">
        <title>The Genome Sequence of Fonticula alba ATCC 38817.</title>
        <authorList>
            <consortium name="The Broad Institute Genomics Platform"/>
            <person name="Russ C."/>
            <person name="Cuomo C."/>
            <person name="Burger G."/>
            <person name="Gray M.W."/>
            <person name="Holland P.W.H."/>
            <person name="King N."/>
            <person name="Lang F.B.F."/>
            <person name="Roger A.J."/>
            <person name="Ruiz-Trillo I."/>
            <person name="Brown M."/>
            <person name="Walker B."/>
            <person name="Young S."/>
            <person name="Zeng Q."/>
            <person name="Gargeya S."/>
            <person name="Fitzgerald M."/>
            <person name="Haas B."/>
            <person name="Abouelleil A."/>
            <person name="Allen A.W."/>
            <person name="Alvarado L."/>
            <person name="Arachchi H.M."/>
            <person name="Berlin A.M."/>
            <person name="Chapman S.B."/>
            <person name="Gainer-Dewar J."/>
            <person name="Goldberg J."/>
            <person name="Griggs A."/>
            <person name="Gujja S."/>
            <person name="Hansen M."/>
            <person name="Howarth C."/>
            <person name="Imamovic A."/>
            <person name="Ireland A."/>
            <person name="Larimer J."/>
            <person name="McCowan C."/>
            <person name="Murphy C."/>
            <person name="Pearson M."/>
            <person name="Poon T.W."/>
            <person name="Priest M."/>
            <person name="Roberts A."/>
            <person name="Saif S."/>
            <person name="Shea T."/>
            <person name="Sisk P."/>
            <person name="Sykes S."/>
            <person name="Wortman J."/>
            <person name="Nusbaum C."/>
            <person name="Birren B."/>
        </authorList>
    </citation>
    <scope>NUCLEOTIDE SEQUENCE [LARGE SCALE GENOMIC DNA]</scope>
    <source>
        <strain evidence="10">ATCC 38817</strain>
    </source>
</reference>
<comment type="similarity">
    <text evidence="6">Belongs to the BCD1 family.</text>
</comment>
<dbReference type="PROSITE" id="PS51083">
    <property type="entry name" value="ZF_HIT"/>
    <property type="match status" value="1"/>
</dbReference>
<feature type="region of interest" description="Disordered" evidence="8">
    <location>
        <begin position="1"/>
        <end position="24"/>
    </location>
</feature>
<dbReference type="GeneID" id="20525069"/>
<dbReference type="Proteomes" id="UP000030693">
    <property type="component" value="Unassembled WGS sequence"/>
</dbReference>
<evidence type="ECO:0000256" key="5">
    <source>
        <dbReference type="ARBA" id="ARBA00049598"/>
    </source>
</evidence>
<protein>
    <recommendedName>
        <fullName evidence="9">HIT-type domain-containing protein</fullName>
    </recommendedName>
</protein>
<evidence type="ECO:0000256" key="2">
    <source>
        <dbReference type="ARBA" id="ARBA00022723"/>
    </source>
</evidence>
<dbReference type="eggNOG" id="KOG2858">
    <property type="taxonomic scope" value="Eukaryota"/>
</dbReference>
<sequence length="531" mass="56486">MTAPGHPLPEEGARESGPPSAMGPTPAMCSVCTSNPWKYRCPSCRAVTCSLICVRQHREQAACSGSRPTPDNQMVKLAHFDTGQLQRDLTFLHEIQRVTQASQIEHNTLARRGGPGGSANQPASSGPGSRGRRSAPGGSGNPQHQVPPRLRLLAKHAARRGVTLKFLPQGMSRSLANTSYFHISEKKIYWRLEIVLFSDQTSPDARVTLVSVPEDAPMAAVLHAAARAWHVAPGRQAHFGPLLAAYQEAFPDRVLEPAAVAPAPGKAPDARSLDPKAPQAGTLPEFVRPLSSLTESDLPPGETEADQPADGFDVTAFPSAAAIHEGAVDAGEPVVFLIRRTPGKANQREFFLLPSLRLTLGTLLRHAGEVIEFPAILACSPADVAHLIQADSDSPTAHLPGGRSAHGDSQADEPVSFFESETDPMPPTSGTLPVAHPPSRPSIDTRVCLVPLEDLSADPEWIHQKARRARRPPAVIATTVPPPSMVPPPGTGSLQALFAGYMGGSDSDSDSEPESVPSVPPQAKRQRTEDP</sequence>
<dbReference type="InterPro" id="IPR057721">
    <property type="entry name" value="BCD1_alpha/beta"/>
</dbReference>
<keyword evidence="1" id="KW-0597">Phosphoprotein</keyword>
<dbReference type="InterPro" id="IPR007529">
    <property type="entry name" value="Znf_HIT"/>
</dbReference>
<proteinExistence type="inferred from homology"/>
<accession>A0A058ZFN6</accession>
<dbReference type="InterPro" id="IPR051639">
    <property type="entry name" value="BCD1"/>
</dbReference>
<dbReference type="GO" id="GO:0048254">
    <property type="term" value="P:snoRNA localization"/>
    <property type="evidence" value="ECO:0007669"/>
    <property type="project" value="TreeGrafter"/>
</dbReference>
<feature type="region of interest" description="Disordered" evidence="8">
    <location>
        <begin position="109"/>
        <end position="146"/>
    </location>
</feature>
<dbReference type="PANTHER" id="PTHR13483:SF3">
    <property type="entry name" value="BOX C_D SNORNA PROTEIN 1"/>
    <property type="match status" value="1"/>
</dbReference>
<feature type="region of interest" description="Disordered" evidence="8">
    <location>
        <begin position="478"/>
        <end position="531"/>
    </location>
</feature>
<gene>
    <name evidence="10" type="ORF">H696_00344</name>
</gene>
<evidence type="ECO:0000259" key="9">
    <source>
        <dbReference type="PROSITE" id="PS51083"/>
    </source>
</evidence>
<evidence type="ECO:0000256" key="4">
    <source>
        <dbReference type="ARBA" id="ARBA00022833"/>
    </source>
</evidence>
<dbReference type="GO" id="GO:0008270">
    <property type="term" value="F:zinc ion binding"/>
    <property type="evidence" value="ECO:0007669"/>
    <property type="project" value="UniProtKB-UniRule"/>
</dbReference>
<evidence type="ECO:0000256" key="3">
    <source>
        <dbReference type="ARBA" id="ARBA00022771"/>
    </source>
</evidence>
<evidence type="ECO:0000313" key="11">
    <source>
        <dbReference type="Proteomes" id="UP000030693"/>
    </source>
</evidence>
<dbReference type="STRING" id="691883.A0A058ZFN6"/>
<dbReference type="RefSeq" id="XP_009492467.1">
    <property type="nucleotide sequence ID" value="XM_009494192.1"/>
</dbReference>
<dbReference type="GO" id="GO:0000492">
    <property type="term" value="P:box C/D snoRNP assembly"/>
    <property type="evidence" value="ECO:0007669"/>
    <property type="project" value="TreeGrafter"/>
</dbReference>
<comment type="function">
    <text evidence="5">Required for box C/D snoRNAs accumulation involved in snoRNA processing, snoRNA transport to the nucleolus and ribosome biogenesis.</text>
</comment>
<evidence type="ECO:0000256" key="6">
    <source>
        <dbReference type="ARBA" id="ARBA00049654"/>
    </source>
</evidence>
<keyword evidence="11" id="KW-1185">Reference proteome</keyword>
<dbReference type="PANTHER" id="PTHR13483">
    <property type="entry name" value="BOX C_D SNORNA PROTEIN 1-RELATED"/>
    <property type="match status" value="1"/>
</dbReference>
<dbReference type="Pfam" id="PF25790">
    <property type="entry name" value="BCD1"/>
    <property type="match status" value="1"/>
</dbReference>
<dbReference type="GO" id="GO:0070761">
    <property type="term" value="C:pre-snoRNP complex"/>
    <property type="evidence" value="ECO:0007669"/>
    <property type="project" value="TreeGrafter"/>
</dbReference>
<name>A0A058ZFN6_FONAL</name>
<dbReference type="SUPFAM" id="SSF144232">
    <property type="entry name" value="HIT/MYND zinc finger-like"/>
    <property type="match status" value="1"/>
</dbReference>
<keyword evidence="2" id="KW-0479">Metal-binding</keyword>
<keyword evidence="3 7" id="KW-0863">Zinc-finger</keyword>
<evidence type="ECO:0000256" key="8">
    <source>
        <dbReference type="SAM" id="MobiDB-lite"/>
    </source>
</evidence>
<dbReference type="GO" id="GO:0005634">
    <property type="term" value="C:nucleus"/>
    <property type="evidence" value="ECO:0007669"/>
    <property type="project" value="TreeGrafter"/>
</dbReference>
<organism evidence="10">
    <name type="scientific">Fonticula alba</name>
    <name type="common">Slime mold</name>
    <dbReference type="NCBI Taxonomy" id="691883"/>
    <lineage>
        <taxon>Eukaryota</taxon>
        <taxon>Rotosphaerida</taxon>
        <taxon>Fonticulaceae</taxon>
        <taxon>Fonticula</taxon>
    </lineage>
</organism>
<dbReference type="Pfam" id="PF04438">
    <property type="entry name" value="zf-HIT"/>
    <property type="match status" value="1"/>
</dbReference>
<feature type="region of interest" description="Disordered" evidence="8">
    <location>
        <begin position="261"/>
        <end position="312"/>
    </location>
</feature>
<dbReference type="Gene3D" id="3.30.60.190">
    <property type="match status" value="1"/>
</dbReference>
<feature type="region of interest" description="Disordered" evidence="8">
    <location>
        <begin position="393"/>
        <end position="441"/>
    </location>
</feature>